<sequence length="206" mass="22667">MDVDFWASRINSVKHLSAVQADHHLVADDSDGDDDARSCFPCPFCYVDVEINVLCSHLENEHFFDLKNSVCPICAANLGKDIMGHFILQHTNSLKRRKRTLKSGLWSGSSVMLGKELSSFLGSSTNGRANTVELAPDLLLTPFLGIVKDSDPKGNQQDESSNKFSSISNLKSNEISNALDGGNEVDCEERSKRAAFVQQLVVSMIF</sequence>
<dbReference type="Pfam" id="PF05605">
    <property type="entry name" value="zf-Di19"/>
    <property type="match status" value="1"/>
</dbReference>
<dbReference type="Pfam" id="PF14571">
    <property type="entry name" value="Di19_C"/>
    <property type="match status" value="1"/>
</dbReference>
<comment type="caution">
    <text evidence="4">The sequence shown here is derived from an EMBL/GenBank/DDBJ whole genome shotgun (WGS) entry which is preliminary data.</text>
</comment>
<feature type="domain" description="Di19 zinc-binding" evidence="2">
    <location>
        <begin position="39"/>
        <end position="90"/>
    </location>
</feature>
<gene>
    <name evidence="4" type="ORF">K2173_027454</name>
</gene>
<evidence type="ECO:0000259" key="2">
    <source>
        <dbReference type="Pfam" id="PF05605"/>
    </source>
</evidence>
<reference evidence="4 5" key="1">
    <citation type="submission" date="2021-09" db="EMBL/GenBank/DDBJ databases">
        <title>Genomic insights and catalytic innovation underlie evolution of tropane alkaloids biosynthesis.</title>
        <authorList>
            <person name="Wang Y.-J."/>
            <person name="Tian T."/>
            <person name="Huang J.-P."/>
            <person name="Huang S.-X."/>
        </authorList>
    </citation>
    <scope>NUCLEOTIDE SEQUENCE [LARGE SCALE GENOMIC DNA]</scope>
    <source>
        <strain evidence="4">KIB-2018</strain>
        <tissue evidence="4">Leaf</tissue>
    </source>
</reference>
<evidence type="ECO:0000256" key="1">
    <source>
        <dbReference type="ARBA" id="ARBA00007109"/>
    </source>
</evidence>
<dbReference type="InterPro" id="IPR008598">
    <property type="entry name" value="Di19_Zn-bd"/>
</dbReference>
<feature type="domain" description="Di19 C-terminal" evidence="3">
    <location>
        <begin position="116"/>
        <end position="205"/>
    </location>
</feature>
<protein>
    <submittedName>
        <fullName evidence="4">Uncharacterized protein</fullName>
    </submittedName>
</protein>
<name>A0AAV8TZA1_9ROSI</name>
<dbReference type="PANTHER" id="PTHR31875">
    <property type="entry name" value="PROTEIN DEHYDRATION-INDUCED 19"/>
    <property type="match status" value="1"/>
</dbReference>
<organism evidence="4 5">
    <name type="scientific">Erythroxylum novogranatense</name>
    <dbReference type="NCBI Taxonomy" id="1862640"/>
    <lineage>
        <taxon>Eukaryota</taxon>
        <taxon>Viridiplantae</taxon>
        <taxon>Streptophyta</taxon>
        <taxon>Embryophyta</taxon>
        <taxon>Tracheophyta</taxon>
        <taxon>Spermatophyta</taxon>
        <taxon>Magnoliopsida</taxon>
        <taxon>eudicotyledons</taxon>
        <taxon>Gunneridae</taxon>
        <taxon>Pentapetalae</taxon>
        <taxon>rosids</taxon>
        <taxon>fabids</taxon>
        <taxon>Malpighiales</taxon>
        <taxon>Erythroxylaceae</taxon>
        <taxon>Erythroxylum</taxon>
    </lineage>
</organism>
<evidence type="ECO:0000313" key="4">
    <source>
        <dbReference type="EMBL" id="KAJ8772277.1"/>
    </source>
</evidence>
<dbReference type="PANTHER" id="PTHR31875:SF24">
    <property type="entry name" value="PROTEIN DEHYDRATION-INDUCED 19 HOMOLOG 5"/>
    <property type="match status" value="1"/>
</dbReference>
<accession>A0AAV8TZA1</accession>
<dbReference type="EMBL" id="JAIWQS010000002">
    <property type="protein sequence ID" value="KAJ8772277.1"/>
    <property type="molecule type" value="Genomic_DNA"/>
</dbReference>
<proteinExistence type="inferred from homology"/>
<dbReference type="Proteomes" id="UP001159364">
    <property type="component" value="Linkage Group LG02"/>
</dbReference>
<keyword evidence="5" id="KW-1185">Reference proteome</keyword>
<dbReference type="InterPro" id="IPR027935">
    <property type="entry name" value="Di19_C"/>
</dbReference>
<evidence type="ECO:0000259" key="3">
    <source>
        <dbReference type="Pfam" id="PF14571"/>
    </source>
</evidence>
<comment type="similarity">
    <text evidence="1">Belongs to the Di19 family.</text>
</comment>
<dbReference type="AlphaFoldDB" id="A0AAV8TZA1"/>
<dbReference type="InterPro" id="IPR033347">
    <property type="entry name" value="Di19"/>
</dbReference>
<evidence type="ECO:0000313" key="5">
    <source>
        <dbReference type="Proteomes" id="UP001159364"/>
    </source>
</evidence>